<evidence type="ECO:0000313" key="2">
    <source>
        <dbReference type="EMBL" id="CAA3033135.1"/>
    </source>
</evidence>
<dbReference type="InterPro" id="IPR015943">
    <property type="entry name" value="WD40/YVTN_repeat-like_dom_sf"/>
</dbReference>
<gene>
    <name evidence="2" type="ORF">OLEA9_A106163</name>
</gene>
<reference evidence="2 3" key="1">
    <citation type="submission" date="2019-12" db="EMBL/GenBank/DDBJ databases">
        <authorList>
            <person name="Alioto T."/>
            <person name="Alioto T."/>
            <person name="Gomez Garrido J."/>
        </authorList>
    </citation>
    <scope>NUCLEOTIDE SEQUENCE [LARGE SCALE GENOMIC DNA]</scope>
</reference>
<dbReference type="SMART" id="SM00320">
    <property type="entry name" value="WD40"/>
    <property type="match status" value="2"/>
</dbReference>
<dbReference type="PROSITE" id="PS50294">
    <property type="entry name" value="WD_REPEATS_REGION"/>
    <property type="match status" value="2"/>
</dbReference>
<sequence length="98" mass="10404">MTTTTKRAYKLQEFVAHSSSVNCLKIGRKSSRVLVTGGEDHKVNLWAIGKPNAIQSLSGHSSGVDSVSFDSSEVLVAAGAASGTIKLWDLEEAKSMHS</sequence>
<dbReference type="PANTHER" id="PTHR19845:SF0">
    <property type="entry name" value="KATANIN P80 WD40 REPEAT-CONTAINING SUBUNIT B1"/>
    <property type="match status" value="1"/>
</dbReference>
<dbReference type="GO" id="GO:0008352">
    <property type="term" value="C:katanin complex"/>
    <property type="evidence" value="ECO:0007669"/>
    <property type="project" value="TreeGrafter"/>
</dbReference>
<dbReference type="Pfam" id="PF00400">
    <property type="entry name" value="WD40"/>
    <property type="match status" value="2"/>
</dbReference>
<comment type="caution">
    <text evidence="2">The sequence shown here is derived from an EMBL/GenBank/DDBJ whole genome shotgun (WGS) entry which is preliminary data.</text>
</comment>
<feature type="non-terminal residue" evidence="2">
    <location>
        <position position="98"/>
    </location>
</feature>
<dbReference type="AlphaFoldDB" id="A0A8S0VPP8"/>
<dbReference type="InterPro" id="IPR036322">
    <property type="entry name" value="WD40_repeat_dom_sf"/>
</dbReference>
<accession>A0A8S0VPP8</accession>
<evidence type="ECO:0000256" key="1">
    <source>
        <dbReference type="PROSITE-ProRule" id="PRU00221"/>
    </source>
</evidence>
<dbReference type="Gramene" id="OE9A106163T1">
    <property type="protein sequence ID" value="OE9A106163C1"/>
    <property type="gene ID" value="OE9A106163"/>
</dbReference>
<dbReference type="OrthoDB" id="538223at2759"/>
<dbReference type="Proteomes" id="UP000594638">
    <property type="component" value="Unassembled WGS sequence"/>
</dbReference>
<dbReference type="Gene3D" id="2.130.10.10">
    <property type="entry name" value="YVTN repeat-like/Quinoprotein amine dehydrogenase"/>
    <property type="match status" value="1"/>
</dbReference>
<evidence type="ECO:0000313" key="3">
    <source>
        <dbReference type="Proteomes" id="UP000594638"/>
    </source>
</evidence>
<dbReference type="GO" id="GO:0007019">
    <property type="term" value="P:microtubule depolymerization"/>
    <property type="evidence" value="ECO:0007669"/>
    <property type="project" value="TreeGrafter"/>
</dbReference>
<dbReference type="EMBL" id="CACTIH010009875">
    <property type="protein sequence ID" value="CAA3033135.1"/>
    <property type="molecule type" value="Genomic_DNA"/>
</dbReference>
<dbReference type="SUPFAM" id="SSF50978">
    <property type="entry name" value="WD40 repeat-like"/>
    <property type="match status" value="1"/>
</dbReference>
<organism evidence="2 3">
    <name type="scientific">Olea europaea subsp. europaea</name>
    <dbReference type="NCBI Taxonomy" id="158383"/>
    <lineage>
        <taxon>Eukaryota</taxon>
        <taxon>Viridiplantae</taxon>
        <taxon>Streptophyta</taxon>
        <taxon>Embryophyta</taxon>
        <taxon>Tracheophyta</taxon>
        <taxon>Spermatophyta</taxon>
        <taxon>Magnoliopsida</taxon>
        <taxon>eudicotyledons</taxon>
        <taxon>Gunneridae</taxon>
        <taxon>Pentapetalae</taxon>
        <taxon>asterids</taxon>
        <taxon>lamiids</taxon>
        <taxon>Lamiales</taxon>
        <taxon>Oleaceae</taxon>
        <taxon>Oleeae</taxon>
        <taxon>Olea</taxon>
    </lineage>
</organism>
<feature type="repeat" description="WD" evidence="1">
    <location>
        <begin position="57"/>
        <end position="98"/>
    </location>
</feature>
<dbReference type="InterPro" id="IPR001680">
    <property type="entry name" value="WD40_rpt"/>
</dbReference>
<proteinExistence type="predicted"/>
<dbReference type="PANTHER" id="PTHR19845">
    <property type="entry name" value="KATANIN P80 SUBUNIT"/>
    <property type="match status" value="1"/>
</dbReference>
<name>A0A8S0VPP8_OLEEU</name>
<dbReference type="PROSITE" id="PS50082">
    <property type="entry name" value="WD_REPEATS_2"/>
    <property type="match status" value="2"/>
</dbReference>
<keyword evidence="1" id="KW-0853">WD repeat</keyword>
<protein>
    <submittedName>
        <fullName evidence="2">Katanin p80 WD40 repeat-containing subunit B1 homolog</fullName>
    </submittedName>
</protein>
<feature type="repeat" description="WD" evidence="1">
    <location>
        <begin position="14"/>
        <end position="56"/>
    </location>
</feature>
<keyword evidence="3" id="KW-1185">Reference proteome</keyword>